<reference evidence="8 9" key="1">
    <citation type="submission" date="2021-05" db="EMBL/GenBank/DDBJ databases">
        <title>The draft genome of Geobacter pelophilus DSM 12255.</title>
        <authorList>
            <person name="Xu Z."/>
            <person name="Masuda Y."/>
            <person name="Itoh H."/>
            <person name="Senoo K."/>
        </authorList>
    </citation>
    <scope>NUCLEOTIDE SEQUENCE [LARGE SCALE GENOMIC DNA]</scope>
    <source>
        <strain evidence="8 9">DSM 12255</strain>
    </source>
</reference>
<feature type="domain" description="Radical SAM core" evidence="7">
    <location>
        <begin position="179"/>
        <end position="419"/>
    </location>
</feature>
<evidence type="ECO:0000256" key="2">
    <source>
        <dbReference type="ARBA" id="ARBA00022691"/>
    </source>
</evidence>
<dbReference type="InterPro" id="IPR006158">
    <property type="entry name" value="Cobalamin-bd"/>
</dbReference>
<dbReference type="InterPro" id="IPR023404">
    <property type="entry name" value="rSAM_horseshoe"/>
</dbReference>
<dbReference type="GO" id="GO:0003824">
    <property type="term" value="F:catalytic activity"/>
    <property type="evidence" value="ECO:0007669"/>
    <property type="project" value="InterPro"/>
</dbReference>
<dbReference type="InterPro" id="IPR006638">
    <property type="entry name" value="Elp3/MiaA/NifB-like_rSAM"/>
</dbReference>
<dbReference type="InterPro" id="IPR025288">
    <property type="entry name" value="DUF4080"/>
</dbReference>
<evidence type="ECO:0000256" key="1">
    <source>
        <dbReference type="ARBA" id="ARBA00001966"/>
    </source>
</evidence>
<evidence type="ECO:0000256" key="5">
    <source>
        <dbReference type="ARBA" id="ARBA00023014"/>
    </source>
</evidence>
<dbReference type="SFLD" id="SFLDS00029">
    <property type="entry name" value="Radical_SAM"/>
    <property type="match status" value="1"/>
</dbReference>
<proteinExistence type="predicted"/>
<keyword evidence="4" id="KW-0408">Iron</keyword>
<dbReference type="PROSITE" id="PS51332">
    <property type="entry name" value="B12_BINDING"/>
    <property type="match status" value="1"/>
</dbReference>
<organism evidence="8 9">
    <name type="scientific">Geoanaerobacter pelophilus</name>
    <dbReference type="NCBI Taxonomy" id="60036"/>
    <lineage>
        <taxon>Bacteria</taxon>
        <taxon>Pseudomonadati</taxon>
        <taxon>Thermodesulfobacteriota</taxon>
        <taxon>Desulfuromonadia</taxon>
        <taxon>Geobacterales</taxon>
        <taxon>Geobacteraceae</taxon>
        <taxon>Geoanaerobacter</taxon>
    </lineage>
</organism>
<name>A0AAW4KZ10_9BACT</name>
<dbReference type="InterPro" id="IPR051198">
    <property type="entry name" value="BchE-like"/>
</dbReference>
<dbReference type="SUPFAM" id="SSF102114">
    <property type="entry name" value="Radical SAM enzymes"/>
    <property type="match status" value="1"/>
</dbReference>
<dbReference type="PANTHER" id="PTHR43409:SF16">
    <property type="entry name" value="SLR0320 PROTEIN"/>
    <property type="match status" value="1"/>
</dbReference>
<comment type="cofactor">
    <cofactor evidence="1">
        <name>[4Fe-4S] cluster</name>
        <dbReference type="ChEBI" id="CHEBI:49883"/>
    </cofactor>
</comment>
<dbReference type="RefSeq" id="WP_214170336.1">
    <property type="nucleotide sequence ID" value="NZ_JAHCVJ010000001.1"/>
</dbReference>
<gene>
    <name evidence="8" type="ORF">KI809_04790</name>
</gene>
<keyword evidence="9" id="KW-1185">Reference proteome</keyword>
<dbReference type="InterPro" id="IPR058240">
    <property type="entry name" value="rSAM_sf"/>
</dbReference>
<protein>
    <submittedName>
        <fullName evidence="8">B12-binding domain-containing radical SAM protein</fullName>
    </submittedName>
</protein>
<dbReference type="GO" id="GO:0031419">
    <property type="term" value="F:cobalamin binding"/>
    <property type="evidence" value="ECO:0007669"/>
    <property type="project" value="InterPro"/>
</dbReference>
<dbReference type="PANTHER" id="PTHR43409">
    <property type="entry name" value="ANAEROBIC MAGNESIUM-PROTOPORPHYRIN IX MONOMETHYL ESTER CYCLASE-RELATED"/>
    <property type="match status" value="1"/>
</dbReference>
<dbReference type="Pfam" id="PF04055">
    <property type="entry name" value="Radical_SAM"/>
    <property type="match status" value="1"/>
</dbReference>
<evidence type="ECO:0000256" key="3">
    <source>
        <dbReference type="ARBA" id="ARBA00022723"/>
    </source>
</evidence>
<accession>A0AAW4KZ10</accession>
<dbReference type="Gene3D" id="3.80.30.20">
    <property type="entry name" value="tm_1862 like domain"/>
    <property type="match status" value="1"/>
</dbReference>
<dbReference type="Pfam" id="PF13311">
    <property type="entry name" value="DUF4080"/>
    <property type="match status" value="1"/>
</dbReference>
<dbReference type="GO" id="GO:0005829">
    <property type="term" value="C:cytosol"/>
    <property type="evidence" value="ECO:0007669"/>
    <property type="project" value="TreeGrafter"/>
</dbReference>
<dbReference type="CDD" id="cd02068">
    <property type="entry name" value="radical_SAM_B12_BD"/>
    <property type="match status" value="1"/>
</dbReference>
<comment type="caution">
    <text evidence="8">The sequence shown here is derived from an EMBL/GenBank/DDBJ whole genome shotgun (WGS) entry which is preliminary data.</text>
</comment>
<dbReference type="Pfam" id="PF02310">
    <property type="entry name" value="B12-binding"/>
    <property type="match status" value="1"/>
</dbReference>
<dbReference type="Proteomes" id="UP000811899">
    <property type="component" value="Unassembled WGS sequence"/>
</dbReference>
<evidence type="ECO:0000256" key="4">
    <source>
        <dbReference type="ARBA" id="ARBA00023004"/>
    </source>
</evidence>
<evidence type="ECO:0000313" key="9">
    <source>
        <dbReference type="Proteomes" id="UP000811899"/>
    </source>
</evidence>
<feature type="domain" description="B12-binding" evidence="6">
    <location>
        <begin position="1"/>
        <end position="135"/>
    </location>
</feature>
<keyword evidence="2" id="KW-0949">S-adenosyl-L-methionine</keyword>
<dbReference type="SMART" id="SM00729">
    <property type="entry name" value="Elp3"/>
    <property type="match status" value="1"/>
</dbReference>
<dbReference type="CDD" id="cd01335">
    <property type="entry name" value="Radical_SAM"/>
    <property type="match status" value="1"/>
</dbReference>
<evidence type="ECO:0000259" key="7">
    <source>
        <dbReference type="PROSITE" id="PS51918"/>
    </source>
</evidence>
<dbReference type="EMBL" id="JAHCVJ010000001">
    <property type="protein sequence ID" value="MBT0663614.1"/>
    <property type="molecule type" value="Genomic_DNA"/>
</dbReference>
<evidence type="ECO:0000259" key="6">
    <source>
        <dbReference type="PROSITE" id="PS51332"/>
    </source>
</evidence>
<dbReference type="Gene3D" id="3.40.50.280">
    <property type="entry name" value="Cobalamin-binding domain"/>
    <property type="match status" value="1"/>
</dbReference>
<sequence>MKILLTTLHAKYAHASLALPSLLAACEGISGMTPVIREFTVNERLDTILRTLVAEEAQAVAFSCYIWNIELTLKLVADLKLIAPGTFIILGGPEVSFDPVEQLSQNPGVDCIVCGEGEASFRELASLLASSPLPLPGDELAAIAGLCCRLGEEIVTTGERQQPGNLDMLPSPFQAQLVNLSKPLVYYETARGCPFSCAFCISSLEKGVRSYSMPRIKQDLGLLMAQQVQTIKFVDRTFNYDASRADDIWEFILANNRGSRFHFEIAADLLTESNLAVLAKVPADCFNFEIGVQSTSKETLDQVSRKTDLKKLFANVGRLRRQTAVELHLDLVAGLPGEDLSGFLASLQTLMEAWPHHIQVELLKVLKGSPMRSIAEKHGYAYSAAPPYRIHHTPWLGFGDVVRIETIAELIERIYNSGRFATTLRCVAETMPLSRFFAELAAHWGDSLQLTGQLSPLYQSLWDFMEGNLPQETLPLLHDALRYDFCLAGYPTGTLPGFFTIHEAEASPTADRLSMPEIARLLQLPKSCRIRTFTGSFHHDFRTKPWTDNPITLTFVYWTVTNNKTEISVLKSAEKANPERI</sequence>
<dbReference type="AlphaFoldDB" id="A0AAW4KZ10"/>
<keyword evidence="5" id="KW-0411">Iron-sulfur</keyword>
<dbReference type="GO" id="GO:0046872">
    <property type="term" value="F:metal ion binding"/>
    <property type="evidence" value="ECO:0007669"/>
    <property type="project" value="UniProtKB-KW"/>
</dbReference>
<keyword evidence="3" id="KW-0479">Metal-binding</keyword>
<dbReference type="GO" id="GO:0051536">
    <property type="term" value="F:iron-sulfur cluster binding"/>
    <property type="evidence" value="ECO:0007669"/>
    <property type="project" value="UniProtKB-KW"/>
</dbReference>
<dbReference type="InterPro" id="IPR007197">
    <property type="entry name" value="rSAM"/>
</dbReference>
<evidence type="ECO:0000313" key="8">
    <source>
        <dbReference type="EMBL" id="MBT0663614.1"/>
    </source>
</evidence>
<dbReference type="PROSITE" id="PS51257">
    <property type="entry name" value="PROKAR_LIPOPROTEIN"/>
    <property type="match status" value="1"/>
</dbReference>
<dbReference type="PROSITE" id="PS51918">
    <property type="entry name" value="RADICAL_SAM"/>
    <property type="match status" value="1"/>
</dbReference>
<dbReference type="SFLD" id="SFLDG01082">
    <property type="entry name" value="B12-binding_domain_containing"/>
    <property type="match status" value="1"/>
</dbReference>